<keyword evidence="3" id="KW-1185">Reference proteome</keyword>
<dbReference type="RefSeq" id="WP_034641254.1">
    <property type="nucleotide sequence ID" value="NZ_CBCSJC010000011.1"/>
</dbReference>
<organism evidence="2 3">
    <name type="scientific">Bacillus manliponensis</name>
    <dbReference type="NCBI Taxonomy" id="574376"/>
    <lineage>
        <taxon>Bacteria</taxon>
        <taxon>Bacillati</taxon>
        <taxon>Bacillota</taxon>
        <taxon>Bacilli</taxon>
        <taxon>Bacillales</taxon>
        <taxon>Bacillaceae</taxon>
        <taxon>Bacillus</taxon>
        <taxon>Bacillus cereus group</taxon>
    </lineage>
</organism>
<dbReference type="Proteomes" id="UP000027822">
    <property type="component" value="Unassembled WGS sequence"/>
</dbReference>
<dbReference type="STRING" id="574376.BAMA_06020"/>
<proteinExistence type="predicted"/>
<protein>
    <recommendedName>
        <fullName evidence="4">Group-specific protein</fullName>
    </recommendedName>
</protein>
<evidence type="ECO:0008006" key="4">
    <source>
        <dbReference type="Google" id="ProtNLM"/>
    </source>
</evidence>
<accession>A0A073JVU2</accession>
<dbReference type="AlphaFoldDB" id="A0A073JVU2"/>
<feature type="transmembrane region" description="Helical" evidence="1">
    <location>
        <begin position="36"/>
        <end position="53"/>
    </location>
</feature>
<dbReference type="EMBL" id="JOTN01000015">
    <property type="protein sequence ID" value="KEK18337.1"/>
    <property type="molecule type" value="Genomic_DNA"/>
</dbReference>
<evidence type="ECO:0000313" key="2">
    <source>
        <dbReference type="EMBL" id="KEK18337.1"/>
    </source>
</evidence>
<evidence type="ECO:0000256" key="1">
    <source>
        <dbReference type="SAM" id="Phobius"/>
    </source>
</evidence>
<feature type="transmembrane region" description="Helical" evidence="1">
    <location>
        <begin position="65"/>
        <end position="86"/>
    </location>
</feature>
<sequence>MQFMVIIACFVVAELWYSVIKRVLQKKRKPYEWQCFSLFILLLFISCTLQYVITHPYMLTLFLKFSMLYSISGLTIVFSLFCMKYVHYQSYIYILNWLKG</sequence>
<evidence type="ECO:0000313" key="3">
    <source>
        <dbReference type="Proteomes" id="UP000027822"/>
    </source>
</evidence>
<keyword evidence="1" id="KW-1133">Transmembrane helix</keyword>
<feature type="transmembrane region" description="Helical" evidence="1">
    <location>
        <begin position="6"/>
        <end position="24"/>
    </location>
</feature>
<reference evidence="2 3" key="1">
    <citation type="submission" date="2014-06" db="EMBL/GenBank/DDBJ databases">
        <title>Draft genome sequence of Bacillus manliponensis JCM 15802 (MCCC 1A00708).</title>
        <authorList>
            <person name="Lai Q."/>
            <person name="Liu Y."/>
            <person name="Shao Z."/>
        </authorList>
    </citation>
    <scope>NUCLEOTIDE SEQUENCE [LARGE SCALE GENOMIC DNA]</scope>
    <source>
        <strain evidence="2 3">JCM 15802</strain>
    </source>
</reference>
<gene>
    <name evidence="2" type="ORF">BAMA_06020</name>
</gene>
<name>A0A073JVU2_9BACI</name>
<keyword evidence="1" id="KW-0472">Membrane</keyword>
<keyword evidence="1" id="KW-0812">Transmembrane</keyword>
<comment type="caution">
    <text evidence="2">The sequence shown here is derived from an EMBL/GenBank/DDBJ whole genome shotgun (WGS) entry which is preliminary data.</text>
</comment>